<evidence type="ECO:0000313" key="3">
    <source>
        <dbReference type="EnsemblPlants" id="Kaladp0016s0125.1.v1.1"/>
    </source>
</evidence>
<evidence type="ECO:0000313" key="4">
    <source>
        <dbReference type="Proteomes" id="UP000594263"/>
    </source>
</evidence>
<keyword evidence="1" id="KW-1133">Transmembrane helix</keyword>
<keyword evidence="4" id="KW-1185">Reference proteome</keyword>
<organism evidence="3 4">
    <name type="scientific">Kalanchoe fedtschenkoi</name>
    <name type="common">Lavender scallops</name>
    <name type="synonym">South American air plant</name>
    <dbReference type="NCBI Taxonomy" id="63787"/>
    <lineage>
        <taxon>Eukaryota</taxon>
        <taxon>Viridiplantae</taxon>
        <taxon>Streptophyta</taxon>
        <taxon>Embryophyta</taxon>
        <taxon>Tracheophyta</taxon>
        <taxon>Spermatophyta</taxon>
        <taxon>Magnoliopsida</taxon>
        <taxon>eudicotyledons</taxon>
        <taxon>Gunneridae</taxon>
        <taxon>Pentapetalae</taxon>
        <taxon>Saxifragales</taxon>
        <taxon>Crassulaceae</taxon>
        <taxon>Kalanchoe</taxon>
    </lineage>
</organism>
<dbReference type="AlphaFoldDB" id="A0A7N0T0F4"/>
<keyword evidence="1" id="KW-0472">Membrane</keyword>
<dbReference type="Gramene" id="Kaladp0016s0125.1.v1.1">
    <property type="protein sequence ID" value="Kaladp0016s0125.1.v1.1"/>
    <property type="gene ID" value="Kaladp0016s0125.v1.1"/>
</dbReference>
<sequence length="420" mass="46652">MHLTNRIPDLDRRFLLLAIIPALSLLIFITVSPISNSRFSSFSTFAPLRSILLPRNAAPANSSASPAAQRLASSRIAVCLVGGARRFELSGPSIMQNILQAYPNSDLFLHSPLDANTFKFSLLKSAPKLASVKIFTPRPLPQDESQVRVLTAANSPNGIQGLLQYFNLVEGCLNMIRSYQRTHNFTYDWIVRTRVDGYWSSPLDPELFVPGKYVVPPGSSYGGLNDRLGIGDFNSSAVALSRLSLIPKLDAAGQRNLNSERSFLFQLVTQNVSYVAKRAPFCIVSDRRYSFPPGRYGVPVAAMSSNGPLSGAKCRPCEPICEGSCVGRVMAGLDKGWSWTEWVNGTLKMCDAHQEWERGWEKVFDRVAGKRLAKWRKRVGEMGLEECVRDFKEMRRRVTGDWVAPPAEDICRLGFNGKKS</sequence>
<evidence type="ECO:0000259" key="2">
    <source>
        <dbReference type="Pfam" id="PF25072"/>
    </source>
</evidence>
<name>A0A7N0T0F4_KALFE</name>
<feature type="transmembrane region" description="Helical" evidence="1">
    <location>
        <begin position="14"/>
        <end position="34"/>
    </location>
</feature>
<reference evidence="3" key="1">
    <citation type="submission" date="2021-01" db="UniProtKB">
        <authorList>
            <consortium name="EnsemblPlants"/>
        </authorList>
    </citation>
    <scope>IDENTIFICATION</scope>
</reference>
<dbReference type="Proteomes" id="UP000594263">
    <property type="component" value="Unplaced"/>
</dbReference>
<evidence type="ECO:0000256" key="1">
    <source>
        <dbReference type="SAM" id="Phobius"/>
    </source>
</evidence>
<feature type="domain" description="DUF7796" evidence="2">
    <location>
        <begin position="73"/>
        <end position="416"/>
    </location>
</feature>
<dbReference type="Pfam" id="PF25072">
    <property type="entry name" value="DUF7796"/>
    <property type="match status" value="1"/>
</dbReference>
<keyword evidence="1" id="KW-0812">Transmembrane</keyword>
<accession>A0A7N0T0F4</accession>
<proteinExistence type="predicted"/>
<dbReference type="EnsemblPlants" id="Kaladp0016s0125.1.v1.1">
    <property type="protein sequence ID" value="Kaladp0016s0125.1.v1.1"/>
    <property type="gene ID" value="Kaladp0016s0125.v1.1"/>
</dbReference>
<dbReference type="OMA" id="RQYEFPP"/>
<dbReference type="PANTHER" id="PTHR35112:SF1">
    <property type="entry name" value="RING_FYVE_PHD ZINC FINGER SUPERFAMILY PROTEIN"/>
    <property type="match status" value="1"/>
</dbReference>
<dbReference type="InterPro" id="IPR056698">
    <property type="entry name" value="DUF7796"/>
</dbReference>
<dbReference type="PANTHER" id="PTHR35112">
    <property type="entry name" value="OS08G0360500 PROTEIN"/>
    <property type="match status" value="1"/>
</dbReference>
<protein>
    <recommendedName>
        <fullName evidence="2">DUF7796 domain-containing protein</fullName>
    </recommendedName>
</protein>